<keyword evidence="4" id="KW-0472">Membrane</keyword>
<keyword evidence="4" id="KW-1133">Transmembrane helix</keyword>
<dbReference type="PANTHER" id="PTHR24369:SF217">
    <property type="entry name" value="LEUCINE-RICH REPEAT-CONTAINING PROTEIN 3B-LIKE"/>
    <property type="match status" value="1"/>
</dbReference>
<proteinExistence type="predicted"/>
<dbReference type="InterPro" id="IPR001611">
    <property type="entry name" value="Leu-rich_rpt"/>
</dbReference>
<keyword evidence="6" id="KW-1185">Reference proteome</keyword>
<evidence type="ECO:0000256" key="4">
    <source>
        <dbReference type="SAM" id="Phobius"/>
    </source>
</evidence>
<evidence type="ECO:0000256" key="2">
    <source>
        <dbReference type="ARBA" id="ARBA00022737"/>
    </source>
</evidence>
<protein>
    <submittedName>
        <fullName evidence="5">Leucine-rich repeat-containing protein 3</fullName>
    </submittedName>
</protein>
<evidence type="ECO:0000256" key="3">
    <source>
        <dbReference type="SAM" id="MobiDB-lite"/>
    </source>
</evidence>
<keyword evidence="4" id="KW-0812">Transmembrane</keyword>
<gene>
    <name evidence="5" type="primary">Lrrc3</name>
    <name evidence="5" type="ORF">N1851_022091</name>
</gene>
<dbReference type="SUPFAM" id="SSF52058">
    <property type="entry name" value="L domain-like"/>
    <property type="match status" value="1"/>
</dbReference>
<sequence>METDSPDSFLIGSLGRCKDKQARAGLPTRMSVAGLAARREDGSGADLSSSALSSRAAGSPQVPTDFLWMIVLLRPTIVMTSSTMALWRHGDDGPVVMVTSDGCYQSRTEEGAMTVRCSGMGLTQVPAGIPNQTIHLFLDNNQLGSLPSNSLFGLKVLYELDLSHNQLTLLEAGCFRDLSPTLRFLDLSSNRLSTLDPAALGGLRAHANLTSNPWHCDCKLQVSMPKLDLDPSSLADVICHSSDVPEMGAVGVPFILLAQDWDLCLSLRRTTDVAMLVTMFLWFSMVISYLVYYVRHNQEDTRRHLEYLKSLPSRQV</sequence>
<dbReference type="InterPro" id="IPR032675">
    <property type="entry name" value="LRR_dom_sf"/>
</dbReference>
<dbReference type="InterPro" id="IPR050541">
    <property type="entry name" value="LRR_TM_domain-containing"/>
</dbReference>
<keyword evidence="1" id="KW-0433">Leucine-rich repeat</keyword>
<keyword evidence="2" id="KW-0677">Repeat</keyword>
<dbReference type="PANTHER" id="PTHR24369">
    <property type="entry name" value="ANTIGEN BSP, PUTATIVE-RELATED"/>
    <property type="match status" value="1"/>
</dbReference>
<feature type="region of interest" description="Disordered" evidence="3">
    <location>
        <begin position="37"/>
        <end position="60"/>
    </location>
</feature>
<dbReference type="AlphaFoldDB" id="A0AA47NXI5"/>
<evidence type="ECO:0000256" key="1">
    <source>
        <dbReference type="ARBA" id="ARBA00022614"/>
    </source>
</evidence>
<dbReference type="Proteomes" id="UP001174136">
    <property type="component" value="Unassembled WGS sequence"/>
</dbReference>
<evidence type="ECO:0000313" key="5">
    <source>
        <dbReference type="EMBL" id="KAK0140915.1"/>
    </source>
</evidence>
<organism evidence="5 6">
    <name type="scientific">Merluccius polli</name>
    <name type="common">Benguela hake</name>
    <name type="synonym">Merluccius cadenati</name>
    <dbReference type="NCBI Taxonomy" id="89951"/>
    <lineage>
        <taxon>Eukaryota</taxon>
        <taxon>Metazoa</taxon>
        <taxon>Chordata</taxon>
        <taxon>Craniata</taxon>
        <taxon>Vertebrata</taxon>
        <taxon>Euteleostomi</taxon>
        <taxon>Actinopterygii</taxon>
        <taxon>Neopterygii</taxon>
        <taxon>Teleostei</taxon>
        <taxon>Neoteleostei</taxon>
        <taxon>Acanthomorphata</taxon>
        <taxon>Zeiogadaria</taxon>
        <taxon>Gadariae</taxon>
        <taxon>Gadiformes</taxon>
        <taxon>Gadoidei</taxon>
        <taxon>Merlucciidae</taxon>
        <taxon>Merluccius</taxon>
    </lineage>
</organism>
<evidence type="ECO:0000313" key="6">
    <source>
        <dbReference type="Proteomes" id="UP001174136"/>
    </source>
</evidence>
<dbReference type="InterPro" id="IPR003591">
    <property type="entry name" value="Leu-rich_rpt_typical-subtyp"/>
</dbReference>
<dbReference type="Gene3D" id="3.80.10.10">
    <property type="entry name" value="Ribonuclease Inhibitor"/>
    <property type="match status" value="1"/>
</dbReference>
<feature type="compositionally biased region" description="Low complexity" evidence="3">
    <location>
        <begin position="44"/>
        <end position="59"/>
    </location>
</feature>
<name>A0AA47NXI5_MERPO</name>
<dbReference type="EMBL" id="JAOPHQ010003997">
    <property type="protein sequence ID" value="KAK0140915.1"/>
    <property type="molecule type" value="Genomic_DNA"/>
</dbReference>
<dbReference type="Pfam" id="PF13855">
    <property type="entry name" value="LRR_8"/>
    <property type="match status" value="1"/>
</dbReference>
<dbReference type="GO" id="GO:0005886">
    <property type="term" value="C:plasma membrane"/>
    <property type="evidence" value="ECO:0007669"/>
    <property type="project" value="TreeGrafter"/>
</dbReference>
<dbReference type="SMART" id="SM00369">
    <property type="entry name" value="LRR_TYP"/>
    <property type="match status" value="3"/>
</dbReference>
<feature type="transmembrane region" description="Helical" evidence="4">
    <location>
        <begin position="273"/>
        <end position="294"/>
    </location>
</feature>
<comment type="caution">
    <text evidence="5">The sequence shown here is derived from an EMBL/GenBank/DDBJ whole genome shotgun (WGS) entry which is preliminary data.</text>
</comment>
<reference evidence="5" key="1">
    <citation type="journal article" date="2023" name="Front. Mar. Sci.">
        <title>A new Merluccius polli reference genome to investigate the effects of global change in West African waters.</title>
        <authorList>
            <person name="Mateo J.L."/>
            <person name="Blanco-Fernandez C."/>
            <person name="Garcia-Vazquez E."/>
            <person name="Machado-Schiaffino G."/>
        </authorList>
    </citation>
    <scope>NUCLEOTIDE SEQUENCE</scope>
    <source>
        <strain evidence="5">C29</strain>
        <tissue evidence="5">Fin</tissue>
    </source>
</reference>
<accession>A0AA47NXI5</accession>